<organism evidence="9 10">
    <name type="scientific">Callosobruchus maculatus</name>
    <name type="common">Southern cowpea weevil</name>
    <name type="synonym">Pulse bruchid</name>
    <dbReference type="NCBI Taxonomy" id="64391"/>
    <lineage>
        <taxon>Eukaryota</taxon>
        <taxon>Metazoa</taxon>
        <taxon>Ecdysozoa</taxon>
        <taxon>Arthropoda</taxon>
        <taxon>Hexapoda</taxon>
        <taxon>Insecta</taxon>
        <taxon>Pterygota</taxon>
        <taxon>Neoptera</taxon>
        <taxon>Endopterygota</taxon>
        <taxon>Coleoptera</taxon>
        <taxon>Polyphaga</taxon>
        <taxon>Cucujiformia</taxon>
        <taxon>Chrysomeloidea</taxon>
        <taxon>Chrysomelidae</taxon>
        <taxon>Bruchinae</taxon>
        <taxon>Bruchini</taxon>
        <taxon>Callosobruchus</taxon>
    </lineage>
</organism>
<feature type="domain" description="Selenoprotein methionine sulfoxide reductase A helical" evidence="8">
    <location>
        <begin position="199"/>
        <end position="237"/>
    </location>
</feature>
<keyword evidence="10" id="KW-1185">Reference proteome</keyword>
<accession>A0A653BHV6</accession>
<protein>
    <recommendedName>
        <fullName evidence="2">peptide-methionine (S)-S-oxide reductase</fullName>
        <ecNumber evidence="2">1.8.4.11</ecNumber>
    </recommendedName>
    <alternativeName>
        <fullName evidence="5">Peptide-methionine (S)-S-oxide reductase</fullName>
    </alternativeName>
    <alternativeName>
        <fullName evidence="4">Protein-methionine-S-oxide reductase</fullName>
    </alternativeName>
</protein>
<evidence type="ECO:0000256" key="3">
    <source>
        <dbReference type="ARBA" id="ARBA00023002"/>
    </source>
</evidence>
<dbReference type="PANTHER" id="PTHR42799:SF13">
    <property type="entry name" value="PEPTIDE METHIONINE SULFOXIDE REDUCTASE"/>
    <property type="match status" value="1"/>
</dbReference>
<dbReference type="SUPFAM" id="SSF55068">
    <property type="entry name" value="Peptide methionine sulfoxide reductase"/>
    <property type="match status" value="1"/>
</dbReference>
<dbReference type="Gene3D" id="3.30.1060.10">
    <property type="entry name" value="Peptide methionine sulphoxide reductase MsrA"/>
    <property type="match status" value="1"/>
</dbReference>
<evidence type="ECO:0000259" key="7">
    <source>
        <dbReference type="Pfam" id="PF01625"/>
    </source>
</evidence>
<keyword evidence="3" id="KW-0560">Oxidoreductase</keyword>
<dbReference type="EC" id="1.8.4.11" evidence="2"/>
<dbReference type="EMBL" id="CAACVG010001171">
    <property type="protein sequence ID" value="VEN34989.1"/>
    <property type="molecule type" value="Genomic_DNA"/>
</dbReference>
<dbReference type="AlphaFoldDB" id="A0A653BHV6"/>
<name>A0A653BHV6_CALMS</name>
<feature type="domain" description="Peptide methionine sulphoxide reductase MsrA" evidence="7">
    <location>
        <begin position="85"/>
        <end position="190"/>
    </location>
</feature>
<evidence type="ECO:0000313" key="9">
    <source>
        <dbReference type="EMBL" id="VEN34989.1"/>
    </source>
</evidence>
<sequence length="253" mass="28618">MPSVLHEVTTPFRKATFGMGCFWAGDALFGAQPGVLRTRVGYSGGTTMDPVYKKIQLEKEKSQTSGQSTPSNLQSNDKSGTSTEKAVDFRGDHTEVVEIDYDPKVISYEDLLELFWNNHEYGLTNITKRQYMSLILYHNEDQKRIAEISMKKEAHKRNEKLSTEIAPAGPFYPAEDYHQKYRLQEHSWLCEELGLTPALLQSSHVAARLNGYIVGVGKQEDFEKDVVTLGLSEKMAKYVRSHLLENEGGNLYC</sequence>
<evidence type="ECO:0000256" key="4">
    <source>
        <dbReference type="ARBA" id="ARBA00030273"/>
    </source>
</evidence>
<dbReference type="HAMAP" id="MF_01401">
    <property type="entry name" value="MsrA"/>
    <property type="match status" value="1"/>
</dbReference>
<dbReference type="PANTHER" id="PTHR42799">
    <property type="entry name" value="MITOCHONDRIAL PEPTIDE METHIONINE SULFOXIDE REDUCTASE"/>
    <property type="match status" value="1"/>
</dbReference>
<dbReference type="Pfam" id="PF01625">
    <property type="entry name" value="PMSR"/>
    <property type="match status" value="2"/>
</dbReference>
<evidence type="ECO:0000256" key="1">
    <source>
        <dbReference type="ARBA" id="ARBA00005591"/>
    </source>
</evidence>
<evidence type="ECO:0000259" key="8">
    <source>
        <dbReference type="Pfam" id="PF20939"/>
    </source>
</evidence>
<evidence type="ECO:0000256" key="6">
    <source>
        <dbReference type="SAM" id="MobiDB-lite"/>
    </source>
</evidence>
<evidence type="ECO:0000256" key="5">
    <source>
        <dbReference type="ARBA" id="ARBA00030643"/>
    </source>
</evidence>
<dbReference type="InterPro" id="IPR036509">
    <property type="entry name" value="Met_Sox_Rdtase_MsrA_sf"/>
</dbReference>
<dbReference type="GO" id="GO:0034599">
    <property type="term" value="P:cellular response to oxidative stress"/>
    <property type="evidence" value="ECO:0007669"/>
    <property type="project" value="TreeGrafter"/>
</dbReference>
<reference evidence="9 10" key="1">
    <citation type="submission" date="2019-01" db="EMBL/GenBank/DDBJ databases">
        <authorList>
            <person name="Sayadi A."/>
        </authorList>
    </citation>
    <scope>NUCLEOTIDE SEQUENCE [LARGE SCALE GENOMIC DNA]</scope>
</reference>
<comment type="similarity">
    <text evidence="1">Belongs to the MsrA Met sulfoxide reductase family.</text>
</comment>
<dbReference type="Proteomes" id="UP000410492">
    <property type="component" value="Unassembled WGS sequence"/>
</dbReference>
<dbReference type="InterPro" id="IPR050162">
    <property type="entry name" value="MsrA_MetSO_reductase"/>
</dbReference>
<evidence type="ECO:0000313" key="10">
    <source>
        <dbReference type="Proteomes" id="UP000410492"/>
    </source>
</evidence>
<dbReference type="GO" id="GO:0008113">
    <property type="term" value="F:peptide-methionine (S)-S-oxide reductase activity"/>
    <property type="evidence" value="ECO:0007669"/>
    <property type="project" value="UniProtKB-EC"/>
</dbReference>
<feature type="region of interest" description="Disordered" evidence="6">
    <location>
        <begin position="59"/>
        <end position="86"/>
    </location>
</feature>
<dbReference type="OrthoDB" id="77405at2759"/>
<dbReference type="Pfam" id="PF20939">
    <property type="entry name" value="MsrA_helical"/>
    <property type="match status" value="1"/>
</dbReference>
<proteinExistence type="inferred from homology"/>
<dbReference type="InterPro" id="IPR002569">
    <property type="entry name" value="Met_Sox_Rdtase_MsrA_dom"/>
</dbReference>
<dbReference type="GO" id="GO:0005737">
    <property type="term" value="C:cytoplasm"/>
    <property type="evidence" value="ECO:0007669"/>
    <property type="project" value="TreeGrafter"/>
</dbReference>
<dbReference type="InterPro" id="IPR049006">
    <property type="entry name" value="MsrA_helical"/>
</dbReference>
<evidence type="ECO:0000256" key="2">
    <source>
        <dbReference type="ARBA" id="ARBA00012502"/>
    </source>
</evidence>
<feature type="compositionally biased region" description="Polar residues" evidence="6">
    <location>
        <begin position="63"/>
        <end position="84"/>
    </location>
</feature>
<gene>
    <name evidence="9" type="ORF">CALMAC_LOCUS1018</name>
</gene>
<feature type="domain" description="Peptide methionine sulphoxide reductase MsrA" evidence="7">
    <location>
        <begin position="14"/>
        <end position="59"/>
    </location>
</feature>